<dbReference type="GeneID" id="54297362"/>
<feature type="compositionally biased region" description="Basic and acidic residues" evidence="1">
    <location>
        <begin position="127"/>
        <end position="141"/>
    </location>
</feature>
<evidence type="ECO:0000256" key="1">
    <source>
        <dbReference type="SAM" id="MobiDB-lite"/>
    </source>
</evidence>
<feature type="compositionally biased region" description="Low complexity" evidence="1">
    <location>
        <begin position="95"/>
        <end position="104"/>
    </location>
</feature>
<dbReference type="AlphaFoldDB" id="A0A6A6BNC6"/>
<protein>
    <submittedName>
        <fullName evidence="2">Uncharacterized protein</fullName>
    </submittedName>
</protein>
<accession>A0A6A6BNC6</accession>
<dbReference type="RefSeq" id="XP_033401324.1">
    <property type="nucleotide sequence ID" value="XM_033539866.1"/>
</dbReference>
<feature type="region of interest" description="Disordered" evidence="1">
    <location>
        <begin position="1"/>
        <end position="22"/>
    </location>
</feature>
<feature type="compositionally biased region" description="Acidic residues" evidence="1">
    <location>
        <begin position="106"/>
        <end position="115"/>
    </location>
</feature>
<organism evidence="2 3">
    <name type="scientific">Aplosporella prunicola CBS 121167</name>
    <dbReference type="NCBI Taxonomy" id="1176127"/>
    <lineage>
        <taxon>Eukaryota</taxon>
        <taxon>Fungi</taxon>
        <taxon>Dikarya</taxon>
        <taxon>Ascomycota</taxon>
        <taxon>Pezizomycotina</taxon>
        <taxon>Dothideomycetes</taxon>
        <taxon>Dothideomycetes incertae sedis</taxon>
        <taxon>Botryosphaeriales</taxon>
        <taxon>Aplosporellaceae</taxon>
        <taxon>Aplosporella</taxon>
    </lineage>
</organism>
<evidence type="ECO:0000313" key="3">
    <source>
        <dbReference type="Proteomes" id="UP000799438"/>
    </source>
</evidence>
<proteinExistence type="predicted"/>
<evidence type="ECO:0000313" key="2">
    <source>
        <dbReference type="EMBL" id="KAF2145612.1"/>
    </source>
</evidence>
<dbReference type="Proteomes" id="UP000799438">
    <property type="component" value="Unassembled WGS sequence"/>
</dbReference>
<feature type="compositionally biased region" description="Acidic residues" evidence="1">
    <location>
        <begin position="54"/>
        <end position="80"/>
    </location>
</feature>
<sequence>MMENDNVSEKPSPPIRSGSSNSSPLWFVRRFWVNHEHSFHEGTTEHNSGYSNEASDETSTEVSDEASTEASDEASTEEDTSDHLSLASLEHRSQPTLSTPLPTTIEVDEEYEDSSESNWQPLSTTAEGRKEPISSTRREMEIGDMVAADNRIY</sequence>
<dbReference type="EMBL" id="ML995477">
    <property type="protein sequence ID" value="KAF2145612.1"/>
    <property type="molecule type" value="Genomic_DNA"/>
</dbReference>
<reference evidence="2" key="1">
    <citation type="journal article" date="2020" name="Stud. Mycol.">
        <title>101 Dothideomycetes genomes: a test case for predicting lifestyles and emergence of pathogens.</title>
        <authorList>
            <person name="Haridas S."/>
            <person name="Albert R."/>
            <person name="Binder M."/>
            <person name="Bloem J."/>
            <person name="Labutti K."/>
            <person name="Salamov A."/>
            <person name="Andreopoulos B."/>
            <person name="Baker S."/>
            <person name="Barry K."/>
            <person name="Bills G."/>
            <person name="Bluhm B."/>
            <person name="Cannon C."/>
            <person name="Castanera R."/>
            <person name="Culley D."/>
            <person name="Daum C."/>
            <person name="Ezra D."/>
            <person name="Gonzalez J."/>
            <person name="Henrissat B."/>
            <person name="Kuo A."/>
            <person name="Liang C."/>
            <person name="Lipzen A."/>
            <person name="Lutzoni F."/>
            <person name="Magnuson J."/>
            <person name="Mondo S."/>
            <person name="Nolan M."/>
            <person name="Ohm R."/>
            <person name="Pangilinan J."/>
            <person name="Park H.-J."/>
            <person name="Ramirez L."/>
            <person name="Alfaro M."/>
            <person name="Sun H."/>
            <person name="Tritt A."/>
            <person name="Yoshinaga Y."/>
            <person name="Zwiers L.-H."/>
            <person name="Turgeon B."/>
            <person name="Goodwin S."/>
            <person name="Spatafora J."/>
            <person name="Crous P."/>
            <person name="Grigoriev I."/>
        </authorList>
    </citation>
    <scope>NUCLEOTIDE SEQUENCE</scope>
    <source>
        <strain evidence="2">CBS 121167</strain>
    </source>
</reference>
<feature type="region of interest" description="Disordered" evidence="1">
    <location>
        <begin position="40"/>
        <end position="153"/>
    </location>
</feature>
<gene>
    <name evidence="2" type="ORF">K452DRAFT_283964</name>
</gene>
<name>A0A6A6BNC6_9PEZI</name>
<keyword evidence="3" id="KW-1185">Reference proteome</keyword>